<dbReference type="GO" id="GO:0043748">
    <property type="term" value="F:O-succinylbenzoate synthase activity"/>
    <property type="evidence" value="ECO:0007669"/>
    <property type="project" value="UniProtKB-EC"/>
</dbReference>
<organism evidence="8 9">
    <name type="scientific">Loigolactobacillus zhaoyuanensis</name>
    <dbReference type="NCBI Taxonomy" id="2486017"/>
    <lineage>
        <taxon>Bacteria</taxon>
        <taxon>Bacillati</taxon>
        <taxon>Bacillota</taxon>
        <taxon>Bacilli</taxon>
        <taxon>Lactobacillales</taxon>
        <taxon>Lactobacillaceae</taxon>
        <taxon>Loigolactobacillus</taxon>
    </lineage>
</organism>
<accession>A0ABW8UH26</accession>
<evidence type="ECO:0000256" key="3">
    <source>
        <dbReference type="ARBA" id="ARBA00022842"/>
    </source>
</evidence>
<gene>
    <name evidence="8" type="primary">menC</name>
    <name evidence="8" type="ORF">ACEN34_10855</name>
</gene>
<dbReference type="Gene3D" id="3.20.20.120">
    <property type="entry name" value="Enolase-like C-terminal domain"/>
    <property type="match status" value="1"/>
</dbReference>
<keyword evidence="4 8" id="KW-0456">Lyase</keyword>
<dbReference type="SMART" id="SM00922">
    <property type="entry name" value="MR_MLE"/>
    <property type="match status" value="1"/>
</dbReference>
<dbReference type="PANTHER" id="PTHR48073:SF5">
    <property type="entry name" value="O-SUCCINYLBENZOATE SYNTHASE"/>
    <property type="match status" value="1"/>
</dbReference>
<comment type="cofactor">
    <cofactor evidence="1">
        <name>a divalent metal cation</name>
        <dbReference type="ChEBI" id="CHEBI:60240"/>
    </cofactor>
</comment>
<keyword evidence="2" id="KW-0479">Metal-binding</keyword>
<dbReference type="Proteomes" id="UP001625389">
    <property type="component" value="Unassembled WGS sequence"/>
</dbReference>
<dbReference type="SUPFAM" id="SSF54826">
    <property type="entry name" value="Enolase N-terminal domain-like"/>
    <property type="match status" value="1"/>
</dbReference>
<dbReference type="SFLD" id="SFLDG00180">
    <property type="entry name" value="muconate_cycloisomerase"/>
    <property type="match status" value="1"/>
</dbReference>
<dbReference type="EMBL" id="JBGQPK010000060">
    <property type="protein sequence ID" value="MFL2030110.1"/>
    <property type="molecule type" value="Genomic_DNA"/>
</dbReference>
<dbReference type="SUPFAM" id="SSF51604">
    <property type="entry name" value="Enolase C-terminal domain-like"/>
    <property type="match status" value="1"/>
</dbReference>
<dbReference type="Pfam" id="PF13378">
    <property type="entry name" value="MR_MLE_C"/>
    <property type="match status" value="1"/>
</dbReference>
<name>A0ABW8UH26_9LACO</name>
<reference evidence="8 9" key="1">
    <citation type="submission" date="2024-08" db="EMBL/GenBank/DDBJ databases">
        <authorList>
            <person name="Arias E."/>
        </authorList>
    </citation>
    <scope>NUCLEOTIDE SEQUENCE [LARGE SCALE GENOMIC DNA]</scope>
    <source>
        <strain evidence="8 9">FAM 25317</strain>
    </source>
</reference>
<dbReference type="InterPro" id="IPR010197">
    <property type="entry name" value="OSBS/NAAAR"/>
</dbReference>
<dbReference type="InterPro" id="IPR029065">
    <property type="entry name" value="Enolase_C-like"/>
</dbReference>
<dbReference type="InterPro" id="IPR013341">
    <property type="entry name" value="Mandelate_racemase_N_dom"/>
</dbReference>
<feature type="domain" description="Mandelate racemase/muconate lactonizing enzyme C-terminal" evidence="7">
    <location>
        <begin position="144"/>
        <end position="236"/>
    </location>
</feature>
<proteinExistence type="predicted"/>
<dbReference type="SFLD" id="SFLDS00001">
    <property type="entry name" value="Enolase"/>
    <property type="match status" value="1"/>
</dbReference>
<protein>
    <recommendedName>
        <fullName evidence="5 6">o-succinylbenzoate synthase</fullName>
        <ecNumber evidence="5 6">4.2.1.113</ecNumber>
    </recommendedName>
</protein>
<keyword evidence="9" id="KW-1185">Reference proteome</keyword>
<evidence type="ECO:0000313" key="9">
    <source>
        <dbReference type="Proteomes" id="UP001625389"/>
    </source>
</evidence>
<dbReference type="NCBIfam" id="TIGR01928">
    <property type="entry name" value="menC_lowGC_arch"/>
    <property type="match status" value="1"/>
</dbReference>
<evidence type="ECO:0000256" key="4">
    <source>
        <dbReference type="ARBA" id="ARBA00023239"/>
    </source>
</evidence>
<dbReference type="InterPro" id="IPR036849">
    <property type="entry name" value="Enolase-like_C_sf"/>
</dbReference>
<evidence type="ECO:0000256" key="5">
    <source>
        <dbReference type="ARBA" id="ARBA00029491"/>
    </source>
</evidence>
<evidence type="ECO:0000256" key="6">
    <source>
        <dbReference type="NCBIfam" id="TIGR01928"/>
    </source>
</evidence>
<evidence type="ECO:0000313" key="8">
    <source>
        <dbReference type="EMBL" id="MFL2030110.1"/>
    </source>
</evidence>
<dbReference type="EC" id="4.2.1.113" evidence="5 6"/>
<dbReference type="PANTHER" id="PTHR48073">
    <property type="entry name" value="O-SUCCINYLBENZOATE SYNTHASE-RELATED"/>
    <property type="match status" value="1"/>
</dbReference>
<evidence type="ECO:0000256" key="2">
    <source>
        <dbReference type="ARBA" id="ARBA00022723"/>
    </source>
</evidence>
<dbReference type="InterPro" id="IPR029017">
    <property type="entry name" value="Enolase-like_N"/>
</dbReference>
<dbReference type="SFLD" id="SFLDF00009">
    <property type="entry name" value="o-succinylbenzoate_synthase"/>
    <property type="match status" value="1"/>
</dbReference>
<dbReference type="InterPro" id="IPR013342">
    <property type="entry name" value="Mandelate_racemase_C"/>
</dbReference>
<dbReference type="Pfam" id="PF02746">
    <property type="entry name" value="MR_MLE_N"/>
    <property type="match status" value="1"/>
</dbReference>
<sequence>MQITKLHLQKIALPLQTPFITTHGVTKVRTTTLVTVYLADGSSGVGELTAFTDSKYLPETQASAWTVLQEEIVPLLHRFNFMQPTELASYLQRNIRGNQLARAAVETATWAAFAQLQQQPLAKLIGGSIWPVPVGISLGHFKSTEELLAQVAESVASGYQRIKLKLTGVADVAQVQAVRAVYPKLMLLVDANSAFTTADLSALQQLDQLGLALIEQPLAADDFVQHAWLQQQLSTPICLDENILSLADVQTAVALKSCRAINLKITRVGGLTTALAIVDYCRQHQVQVWSGGMLASGISRAFDLALASRAEFTLPGDISASERYFKQDVLQQPLVLEQGCLQLSATPGLGVTVDQKVVQQQLQAECWLSI</sequence>
<evidence type="ECO:0000256" key="1">
    <source>
        <dbReference type="ARBA" id="ARBA00001968"/>
    </source>
</evidence>
<dbReference type="RefSeq" id="WP_407137665.1">
    <property type="nucleotide sequence ID" value="NZ_JBGQPK010000060.1"/>
</dbReference>
<evidence type="ECO:0000259" key="7">
    <source>
        <dbReference type="SMART" id="SM00922"/>
    </source>
</evidence>
<keyword evidence="3" id="KW-0460">Magnesium</keyword>
<comment type="caution">
    <text evidence="8">The sequence shown here is derived from an EMBL/GenBank/DDBJ whole genome shotgun (WGS) entry which is preliminary data.</text>
</comment>
<dbReference type="Gene3D" id="3.30.390.10">
    <property type="entry name" value="Enolase-like, N-terminal domain"/>
    <property type="match status" value="1"/>
</dbReference>